<dbReference type="AlphaFoldDB" id="A0A2P2NQK4"/>
<sequence length="17" mass="2033">MTCFFNRTSNDLNNSRL</sequence>
<proteinExistence type="predicted"/>
<organism evidence="1">
    <name type="scientific">Rhizophora mucronata</name>
    <name type="common">Asiatic mangrove</name>
    <dbReference type="NCBI Taxonomy" id="61149"/>
    <lineage>
        <taxon>Eukaryota</taxon>
        <taxon>Viridiplantae</taxon>
        <taxon>Streptophyta</taxon>
        <taxon>Embryophyta</taxon>
        <taxon>Tracheophyta</taxon>
        <taxon>Spermatophyta</taxon>
        <taxon>Magnoliopsida</taxon>
        <taxon>eudicotyledons</taxon>
        <taxon>Gunneridae</taxon>
        <taxon>Pentapetalae</taxon>
        <taxon>rosids</taxon>
        <taxon>fabids</taxon>
        <taxon>Malpighiales</taxon>
        <taxon>Rhizophoraceae</taxon>
        <taxon>Rhizophora</taxon>
    </lineage>
</organism>
<accession>A0A2P2NQK4</accession>
<dbReference type="EMBL" id="GGEC01064207">
    <property type="protein sequence ID" value="MBX44691.1"/>
    <property type="molecule type" value="Transcribed_RNA"/>
</dbReference>
<evidence type="ECO:0000313" key="1">
    <source>
        <dbReference type="EMBL" id="MBX44691.1"/>
    </source>
</evidence>
<protein>
    <submittedName>
        <fullName evidence="1">Uncharacterized protein</fullName>
    </submittedName>
</protein>
<reference evidence="1" key="1">
    <citation type="submission" date="2018-02" db="EMBL/GenBank/DDBJ databases">
        <title>Rhizophora mucronata_Transcriptome.</title>
        <authorList>
            <person name="Meera S.P."/>
            <person name="Sreeshan A."/>
            <person name="Augustine A."/>
        </authorList>
    </citation>
    <scope>NUCLEOTIDE SEQUENCE</scope>
    <source>
        <tissue evidence="1">Leaf</tissue>
    </source>
</reference>
<name>A0A2P2NQK4_RHIMU</name>